<reference evidence="2" key="1">
    <citation type="submission" date="2021-11" db="EMBL/GenBank/DDBJ databases">
        <authorList>
            <person name="Schell T."/>
        </authorList>
    </citation>
    <scope>NUCLEOTIDE SEQUENCE</scope>
    <source>
        <strain evidence="2">M5</strain>
    </source>
</reference>
<dbReference type="Proteomes" id="UP000789390">
    <property type="component" value="Unassembled WGS sequence"/>
</dbReference>
<evidence type="ECO:0000313" key="3">
    <source>
        <dbReference type="Proteomes" id="UP000789390"/>
    </source>
</evidence>
<name>A0A8J2RSF8_9CRUS</name>
<gene>
    <name evidence="2" type="ORF">DGAL_LOCUS10593</name>
    <name evidence="1" type="ORF">DGAL_LOCUS8396</name>
</gene>
<comment type="caution">
    <text evidence="2">The sequence shown here is derived from an EMBL/GenBank/DDBJ whole genome shotgun (WGS) entry which is preliminary data.</text>
</comment>
<protein>
    <submittedName>
        <fullName evidence="2">Uncharacterized protein</fullName>
    </submittedName>
</protein>
<sequence length="85" mass="9544">MAIPFFQKEWETITAEELSIARARFAGFIEAVPDKERVLREVEKVYLSDGALTSHKGPVAKNLSFILLWSDTNTIEKDIAACTQS</sequence>
<dbReference type="EMBL" id="CAKKLH010000180">
    <property type="protein sequence ID" value="CAH0105376.1"/>
    <property type="molecule type" value="Genomic_DNA"/>
</dbReference>
<evidence type="ECO:0000313" key="1">
    <source>
        <dbReference type="EMBL" id="CAH0105376.1"/>
    </source>
</evidence>
<accession>A0A8J2RSF8</accession>
<dbReference type="EMBL" id="CAKKLH010000268">
    <property type="protein sequence ID" value="CAH0107301.1"/>
    <property type="molecule type" value="Genomic_DNA"/>
</dbReference>
<keyword evidence="3" id="KW-1185">Reference proteome</keyword>
<dbReference type="AlphaFoldDB" id="A0A8J2RSF8"/>
<evidence type="ECO:0000313" key="2">
    <source>
        <dbReference type="EMBL" id="CAH0107301.1"/>
    </source>
</evidence>
<organism evidence="2 3">
    <name type="scientific">Daphnia galeata</name>
    <dbReference type="NCBI Taxonomy" id="27404"/>
    <lineage>
        <taxon>Eukaryota</taxon>
        <taxon>Metazoa</taxon>
        <taxon>Ecdysozoa</taxon>
        <taxon>Arthropoda</taxon>
        <taxon>Crustacea</taxon>
        <taxon>Branchiopoda</taxon>
        <taxon>Diplostraca</taxon>
        <taxon>Cladocera</taxon>
        <taxon>Anomopoda</taxon>
        <taxon>Daphniidae</taxon>
        <taxon>Daphnia</taxon>
    </lineage>
</organism>
<proteinExistence type="predicted"/>
<dbReference type="OrthoDB" id="6400602at2759"/>